<sequence length="198" mass="22655">MLWSNINYDEVKERFKTQLESSEVPYRASLALLARGLNLVYPLVDLEWKKGKKLYKNMMIDTIKYIEARRNKSSNYDAMKSIVCGESLPLVWKNADESGAKISAFIAATTKSAYDVSQLSLKSNSITKIRTQVAEIYVAYFQAVHAFGMEYDPQLQTYETKITNLFKQLTNSLTKLCQESSLNLWDNDTGIPQSFFDL</sequence>
<evidence type="ECO:0000313" key="2">
    <source>
        <dbReference type="Proteomes" id="UP000017981"/>
    </source>
</evidence>
<proteinExistence type="predicted"/>
<protein>
    <submittedName>
        <fullName evidence="1">Uncharacterized protein</fullName>
    </submittedName>
</protein>
<dbReference type="AlphaFoldDB" id="T2IR91"/>
<name>T2IR91_CROWT</name>
<comment type="caution">
    <text evidence="1">The sequence shown here is derived from an EMBL/GenBank/DDBJ whole genome shotgun (WGS) entry which is preliminary data.</text>
</comment>
<evidence type="ECO:0000313" key="1">
    <source>
        <dbReference type="EMBL" id="CCQ55297.1"/>
    </source>
</evidence>
<gene>
    <name evidence="1" type="ORF">CWATWH0005_2674</name>
</gene>
<dbReference type="EMBL" id="CAQL01000350">
    <property type="protein sequence ID" value="CCQ55297.1"/>
    <property type="molecule type" value="Genomic_DNA"/>
</dbReference>
<organism evidence="1 2">
    <name type="scientific">Crocosphaera watsonii WH 0005</name>
    <dbReference type="NCBI Taxonomy" id="423472"/>
    <lineage>
        <taxon>Bacteria</taxon>
        <taxon>Bacillati</taxon>
        <taxon>Cyanobacteriota</taxon>
        <taxon>Cyanophyceae</taxon>
        <taxon>Oscillatoriophycideae</taxon>
        <taxon>Chroococcales</taxon>
        <taxon>Aphanothecaceae</taxon>
        <taxon>Crocosphaera</taxon>
    </lineage>
</organism>
<dbReference type="Proteomes" id="UP000017981">
    <property type="component" value="Unassembled WGS sequence"/>
</dbReference>
<reference evidence="1 2" key="1">
    <citation type="submission" date="2013-01" db="EMBL/GenBank/DDBJ databases">
        <authorList>
            <person name="Bench S."/>
        </authorList>
    </citation>
    <scope>NUCLEOTIDE SEQUENCE [LARGE SCALE GENOMIC DNA]</scope>
    <source>
        <strain evidence="1 2">WH 0005</strain>
    </source>
</reference>
<accession>T2IR91</accession>
<reference evidence="1 2" key="2">
    <citation type="submission" date="2013-09" db="EMBL/GenBank/DDBJ databases">
        <title>Whole genome comparison of six Crocosphaera watsonii strains with differing phenotypes.</title>
        <authorList>
            <person name="Bench S.R."/>
            <person name="Heller P."/>
            <person name="Frank I."/>
            <person name="Arciniega M."/>
            <person name="Shilova I.N."/>
            <person name="Zehr J.P."/>
        </authorList>
    </citation>
    <scope>NUCLEOTIDE SEQUENCE [LARGE SCALE GENOMIC DNA]</scope>
    <source>
        <strain evidence="1 2">WH 0005</strain>
    </source>
</reference>